<dbReference type="SMART" id="SM00692">
    <property type="entry name" value="DM3"/>
    <property type="match status" value="1"/>
</dbReference>
<feature type="region of interest" description="Disordered" evidence="6">
    <location>
        <begin position="938"/>
        <end position="972"/>
    </location>
</feature>
<evidence type="ECO:0000259" key="7">
    <source>
        <dbReference type="PROSITE" id="PS50950"/>
    </source>
</evidence>
<dbReference type="GO" id="GO:0003677">
    <property type="term" value="F:DNA binding"/>
    <property type="evidence" value="ECO:0007669"/>
    <property type="project" value="UniProtKB-UniRule"/>
</dbReference>
<evidence type="ECO:0000313" key="9">
    <source>
        <dbReference type="Proteomes" id="UP000595437"/>
    </source>
</evidence>
<keyword evidence="2 5" id="KW-0863">Zinc-finger</keyword>
<feature type="compositionally biased region" description="Basic and acidic residues" evidence="6">
    <location>
        <begin position="1"/>
        <end position="11"/>
    </location>
</feature>
<evidence type="ECO:0000256" key="2">
    <source>
        <dbReference type="ARBA" id="ARBA00022771"/>
    </source>
</evidence>
<feature type="region of interest" description="Disordered" evidence="6">
    <location>
        <begin position="1"/>
        <end position="21"/>
    </location>
</feature>
<organism evidence="8 9">
    <name type="scientific">Caligus rogercresseyi</name>
    <name type="common">Sea louse</name>
    <dbReference type="NCBI Taxonomy" id="217165"/>
    <lineage>
        <taxon>Eukaryota</taxon>
        <taxon>Metazoa</taxon>
        <taxon>Ecdysozoa</taxon>
        <taxon>Arthropoda</taxon>
        <taxon>Crustacea</taxon>
        <taxon>Multicrustacea</taxon>
        <taxon>Hexanauplia</taxon>
        <taxon>Copepoda</taxon>
        <taxon>Siphonostomatoida</taxon>
        <taxon>Caligidae</taxon>
        <taxon>Caligus</taxon>
    </lineage>
</organism>
<dbReference type="EMBL" id="CP045890">
    <property type="protein sequence ID" value="QQP56206.1"/>
    <property type="molecule type" value="Genomic_DNA"/>
</dbReference>
<dbReference type="PROSITE" id="PS50950">
    <property type="entry name" value="ZF_THAP"/>
    <property type="match status" value="1"/>
</dbReference>
<dbReference type="Gene3D" id="3.30.420.10">
    <property type="entry name" value="Ribonuclease H-like superfamily/Ribonuclease H"/>
    <property type="match status" value="1"/>
</dbReference>
<dbReference type="InterPro" id="IPR036397">
    <property type="entry name" value="RNaseH_sf"/>
</dbReference>
<gene>
    <name evidence="8" type="ORF">FKW44_000792</name>
</gene>
<evidence type="ECO:0000256" key="6">
    <source>
        <dbReference type="SAM" id="MobiDB-lite"/>
    </source>
</evidence>
<dbReference type="PANTHER" id="PTHR46068:SF1">
    <property type="entry name" value="TRANSPOSASE IS30-LIKE HTH DOMAIN-CONTAINING PROTEIN"/>
    <property type="match status" value="1"/>
</dbReference>
<dbReference type="GO" id="GO:0008270">
    <property type="term" value="F:zinc ion binding"/>
    <property type="evidence" value="ECO:0007669"/>
    <property type="project" value="UniProtKB-KW"/>
</dbReference>
<keyword evidence="4 5" id="KW-0238">DNA-binding</keyword>
<evidence type="ECO:0000313" key="8">
    <source>
        <dbReference type="EMBL" id="QQP56206.1"/>
    </source>
</evidence>
<accession>A0A7T8KHX4</accession>
<dbReference type="OrthoDB" id="6381099at2759"/>
<evidence type="ECO:0000256" key="1">
    <source>
        <dbReference type="ARBA" id="ARBA00022723"/>
    </source>
</evidence>
<keyword evidence="9" id="KW-1185">Reference proteome</keyword>
<dbReference type="InterPro" id="IPR048365">
    <property type="entry name" value="TNP-like_RNaseH_N"/>
</dbReference>
<dbReference type="Gene3D" id="6.20.210.20">
    <property type="entry name" value="THAP domain"/>
    <property type="match status" value="1"/>
</dbReference>
<feature type="region of interest" description="Disordered" evidence="6">
    <location>
        <begin position="94"/>
        <end position="116"/>
    </location>
</feature>
<dbReference type="InterPro" id="IPR006612">
    <property type="entry name" value="THAP_Znf"/>
</dbReference>
<feature type="compositionally biased region" description="Basic and acidic residues" evidence="6">
    <location>
        <begin position="938"/>
        <end position="959"/>
    </location>
</feature>
<proteinExistence type="predicted"/>
<dbReference type="PANTHER" id="PTHR46068">
    <property type="entry name" value="PROTEIN CBG27172"/>
    <property type="match status" value="1"/>
</dbReference>
<feature type="region of interest" description="Disordered" evidence="6">
    <location>
        <begin position="59"/>
        <end position="79"/>
    </location>
</feature>
<feature type="region of interest" description="Disordered" evidence="6">
    <location>
        <begin position="897"/>
        <end position="925"/>
    </location>
</feature>
<evidence type="ECO:0000256" key="5">
    <source>
        <dbReference type="PROSITE-ProRule" id="PRU00309"/>
    </source>
</evidence>
<dbReference type="SUPFAM" id="SSF57716">
    <property type="entry name" value="Glucocorticoid receptor-like (DNA-binding domain)"/>
    <property type="match status" value="1"/>
</dbReference>
<dbReference type="InterPro" id="IPR038441">
    <property type="entry name" value="THAP_Znf_sf"/>
</dbReference>
<dbReference type="Proteomes" id="UP000595437">
    <property type="component" value="Chromosome 1"/>
</dbReference>
<feature type="domain" description="THAP-type" evidence="7">
    <location>
        <begin position="1"/>
        <end position="91"/>
    </location>
</feature>
<keyword evidence="1" id="KW-0479">Metal-binding</keyword>
<dbReference type="Pfam" id="PF21787">
    <property type="entry name" value="TNP-like_RNaseH_N"/>
    <property type="match status" value="1"/>
</dbReference>
<dbReference type="AlphaFoldDB" id="A0A7T8KHX4"/>
<reference evidence="9" key="1">
    <citation type="submission" date="2021-01" db="EMBL/GenBank/DDBJ databases">
        <title>Caligus Genome Assembly.</title>
        <authorList>
            <person name="Gallardo-Escarate C."/>
        </authorList>
    </citation>
    <scope>NUCLEOTIDE SEQUENCE [LARGE SCALE GENOMIC DNA]</scope>
</reference>
<dbReference type="Pfam" id="PF21788">
    <property type="entry name" value="TNP-like_GBD"/>
    <property type="match status" value="1"/>
</dbReference>
<protein>
    <submittedName>
        <fullName evidence="8">LOC101234561</fullName>
    </submittedName>
</protein>
<evidence type="ECO:0000256" key="3">
    <source>
        <dbReference type="ARBA" id="ARBA00022833"/>
    </source>
</evidence>
<name>A0A7T8KHX4_CALRO</name>
<keyword evidence="3" id="KW-0862">Zinc</keyword>
<evidence type="ECO:0000256" key="4">
    <source>
        <dbReference type="ARBA" id="ARBA00023125"/>
    </source>
</evidence>
<sequence>MVNKTGHDGQKDPNISQHYFPADPDLRQAWKLAIRREHFEPSKNSVICSLHFLPSDFKVESSDSNPRRKRNRKDNSLVSRRLVKEAVPTVFPNLPSYYTKSKPKPRGDNSSQNRNDKTFQRHEKEAAAFLDGEKFSSVDEVMGRIDLSCFPDVIVTKKNNGLLIYQLAFSDNDHPPQMIFTIEIFHDLTFQVWIGQVISSRGSLLHIIRDDKLSSTGQLINLIAHARNKPDNQRTEVDTYEQCYQLLEGTLVQEGCSEETKKKVAFLMEQLKLLKKKENARRYSPTLLAVACLWENTSPSLYRMILHDGFLTLPSSSHLNRLSRAFSVESGVSEGTKAYLKARAGKLNEREKIVALLVDEVATAKRVEYSNGTFFGFEKMEPTKTVLAFLITSICGKYKDVVGLNPVVKLNAELLAHFHRVALRAATEAGFLVITSICDGHSVNRRFYSEMLCDGRLKVSISNEEAGGQSMFLLFDVVHLFKNFFTNLLRRKHFDCPDFQGKRMNASFAHVKSLYELELGKPIKVAHKLTAKVLNPRPIECMSVELADRFFHPSTIAGLQYYSKDHPEWMGTAHFLQTIRNWFNVLNVKTTFTGMRKRDWSKDPIRTSDSVQLKFLENFAEWLEKWEKQKTLGLSKETFLCAIQTSKAMPKLIVHLLEKEGMDYVLTGKICSDPIEKRFGDYRMLGGSNYYVSVRQILEAEKKIRLNSLIRLSSFTLKEAKNVLSASSEGEVENDTSALLAAMEVFEGSCIPSDEGDEGAVFYVAGYVAQKLVKSTKCQACQEIVSKGKTVPRITFDVGVDQESSIKSTKDDLISLVTRGGLTYPSDATFYGQIMENQEIRQLFMRFKNPQKSFVAALMEILLVQEDKYLLAMNLLPDIFSRFFNCMSKNHVSEINDTIHNSKKRGRLTSSAPKSNQGEHDPDQGILATVYNIKKAMEGMDPISRKPETGKHNKKRSGELLDLLQEDTKKGPTKSIRKMAAERNFAPINVNRAVHQDLGLKSFVRTQRHLLTATMKARRLERVKIYSDKKIFTVDAVLNRRNDQLLAETRGQVEGYYRTKHPAQVIVLGIVASDGNKMPPHFFRPNEKVNSDDYYKVLRYKVLPWLKSTFPRNNYVFTQNGALAHTSKKVQEFCKGNMASFWPADFWPSSSPDVYPLDFAVWGFLEGKTNKTSHPR</sequence>
<dbReference type="Pfam" id="PF05485">
    <property type="entry name" value="THAP"/>
    <property type="match status" value="1"/>
</dbReference>
<feature type="non-terminal residue" evidence="8">
    <location>
        <position position="1176"/>
    </location>
</feature>
<dbReference type="InterPro" id="IPR048366">
    <property type="entry name" value="TNP-like_GBD"/>
</dbReference>